<dbReference type="Gene3D" id="2.40.160.20">
    <property type="match status" value="1"/>
</dbReference>
<evidence type="ECO:0000313" key="3">
    <source>
        <dbReference type="Proteomes" id="UP001549164"/>
    </source>
</evidence>
<evidence type="ECO:0000313" key="2">
    <source>
        <dbReference type="EMBL" id="MET3599686.1"/>
    </source>
</evidence>
<organism evidence="2 3">
    <name type="scientific">Martelella mangrovi</name>
    <dbReference type="NCBI Taxonomy" id="1397477"/>
    <lineage>
        <taxon>Bacteria</taxon>
        <taxon>Pseudomonadati</taxon>
        <taxon>Pseudomonadota</taxon>
        <taxon>Alphaproteobacteria</taxon>
        <taxon>Hyphomicrobiales</taxon>
        <taxon>Aurantimonadaceae</taxon>
        <taxon>Martelella</taxon>
    </lineage>
</organism>
<dbReference type="InterPro" id="IPR009998">
    <property type="entry name" value="YfaZ"/>
</dbReference>
<reference evidence="2 3" key="1">
    <citation type="submission" date="2024-06" db="EMBL/GenBank/DDBJ databases">
        <title>Genomic Encyclopedia of Type Strains, Phase IV (KMG-IV): sequencing the most valuable type-strain genomes for metagenomic binning, comparative biology and taxonomic classification.</title>
        <authorList>
            <person name="Goeker M."/>
        </authorList>
    </citation>
    <scope>NUCLEOTIDE SEQUENCE [LARGE SCALE GENOMIC DNA]</scope>
    <source>
        <strain evidence="2 3">DSM 28102</strain>
    </source>
</reference>
<comment type="caution">
    <text evidence="2">The sequence shown here is derived from an EMBL/GenBank/DDBJ whole genome shotgun (WGS) entry which is preliminary data.</text>
</comment>
<protein>
    <submittedName>
        <fullName evidence="2">Opacity protein-like surface antigen</fullName>
    </submittedName>
</protein>
<gene>
    <name evidence="2" type="ORF">ABID12_001625</name>
</gene>
<dbReference type="EMBL" id="JBEPLY010000004">
    <property type="protein sequence ID" value="MET3599686.1"/>
    <property type="molecule type" value="Genomic_DNA"/>
</dbReference>
<feature type="signal peptide" evidence="1">
    <location>
        <begin position="1"/>
        <end position="24"/>
    </location>
</feature>
<keyword evidence="3" id="KW-1185">Reference proteome</keyword>
<name>A0ABV2IAA3_9HYPH</name>
<accession>A0ABV2IAA3</accession>
<evidence type="ECO:0000256" key="1">
    <source>
        <dbReference type="SAM" id="SignalP"/>
    </source>
</evidence>
<dbReference type="Pfam" id="PF07437">
    <property type="entry name" value="YfaZ"/>
    <property type="match status" value="1"/>
</dbReference>
<feature type="chain" id="PRO_5046003734" evidence="1">
    <location>
        <begin position="25"/>
        <end position="274"/>
    </location>
</feature>
<proteinExistence type="predicted"/>
<dbReference type="SUPFAM" id="SSF56925">
    <property type="entry name" value="OMPA-like"/>
    <property type="match status" value="1"/>
</dbReference>
<keyword evidence="1" id="KW-0732">Signal</keyword>
<dbReference type="RefSeq" id="WP_354433784.1">
    <property type="nucleotide sequence ID" value="NZ_JBEPLY010000004.1"/>
</dbReference>
<dbReference type="InterPro" id="IPR011250">
    <property type="entry name" value="OMP/PagP_B-barrel"/>
</dbReference>
<dbReference type="Proteomes" id="UP001549164">
    <property type="component" value="Unassembled WGS sequence"/>
</dbReference>
<sequence>MHAYAFKFLAAGAVAAALSQTALAADPVSTPAPQPAPVTANNWTFEVTPYVWGAGLSGKASPFGSAPTVRVDRSFSEILDNLKLAGFVNFLATDGRFGVYADVMYIDSQNEQATGPVTLPGFGPVPGVNVDLDARLFNAALFGAYRLADTDRFALDALAGVRVVKAWTDVSASIPGTPNTYRAKRDFGWVDPAFGARMEYDFGKGFSFVGEADIAGFSIGSDLTWQAMGVVRYDLSRSTALSVGYKYMSVDYDDDGKLFDVDMQGPTVGLTFRF</sequence>